<dbReference type="GO" id="GO:0005524">
    <property type="term" value="F:ATP binding"/>
    <property type="evidence" value="ECO:0007669"/>
    <property type="project" value="InterPro"/>
</dbReference>
<dbReference type="PANTHER" id="PTHR24362:SF309">
    <property type="entry name" value="PROTEIN KINASE DOMAIN-CONTAINING PROTEIN"/>
    <property type="match status" value="1"/>
</dbReference>
<dbReference type="Proteomes" id="UP000001307">
    <property type="component" value="Unassembled WGS sequence"/>
</dbReference>
<dbReference type="PANTHER" id="PTHR24362">
    <property type="entry name" value="SERINE/THREONINE-PROTEIN KINASE NEK"/>
    <property type="match status" value="1"/>
</dbReference>
<gene>
    <name evidence="2" type="ORF">GSOID_T00016217001</name>
</gene>
<dbReference type="EMBL" id="FN653748">
    <property type="protein sequence ID" value="CBY15926.1"/>
    <property type="molecule type" value="Genomic_DNA"/>
</dbReference>
<name>E4Y232_OIKDI</name>
<dbReference type="InterPro" id="IPR011009">
    <property type="entry name" value="Kinase-like_dom_sf"/>
</dbReference>
<feature type="domain" description="Protein kinase" evidence="1">
    <location>
        <begin position="1"/>
        <end position="119"/>
    </location>
</feature>
<proteinExistence type="predicted"/>
<sequence length="227" mass="25059">ILLKRDENGKLSVRVADFGMAGIIGGTPLYMAPEVLKKSIPIVSDIYSLGISLLFSLVDIQLAFKLYLIPVDSAILRSAKRIAHTNDLIDFISKMISDDPNSRPSIDNVAGFIRSHRYDTIDDLKRLSAKDLGINEDLESIEGSRIASDAKKRANKFMNCPFSRVDIMNSIENLTSYAELSKGTKMISKRVHDQGDSFKCWAFATASMLRASLRDTIKGNVAINPCG</sequence>
<organism evidence="2">
    <name type="scientific">Oikopleura dioica</name>
    <name type="common">Tunicate</name>
    <dbReference type="NCBI Taxonomy" id="34765"/>
    <lineage>
        <taxon>Eukaryota</taxon>
        <taxon>Metazoa</taxon>
        <taxon>Chordata</taxon>
        <taxon>Tunicata</taxon>
        <taxon>Appendicularia</taxon>
        <taxon>Copelata</taxon>
        <taxon>Oikopleuridae</taxon>
        <taxon>Oikopleura</taxon>
    </lineage>
</organism>
<dbReference type="InParanoid" id="E4Y232"/>
<reference evidence="2" key="1">
    <citation type="journal article" date="2010" name="Science">
        <title>Plasticity of animal genome architecture unmasked by rapid evolution of a pelagic tunicate.</title>
        <authorList>
            <person name="Denoeud F."/>
            <person name="Henriet S."/>
            <person name="Mungpakdee S."/>
            <person name="Aury J.M."/>
            <person name="Da Silva C."/>
            <person name="Brinkmann H."/>
            <person name="Mikhaleva J."/>
            <person name="Olsen L.C."/>
            <person name="Jubin C."/>
            <person name="Canestro C."/>
            <person name="Bouquet J.M."/>
            <person name="Danks G."/>
            <person name="Poulain J."/>
            <person name="Campsteijn C."/>
            <person name="Adamski M."/>
            <person name="Cross I."/>
            <person name="Yadetie F."/>
            <person name="Muffato M."/>
            <person name="Louis A."/>
            <person name="Butcher S."/>
            <person name="Tsagkogeorga G."/>
            <person name="Konrad A."/>
            <person name="Singh S."/>
            <person name="Jensen M.F."/>
            <person name="Cong E.H."/>
            <person name="Eikeseth-Otteraa H."/>
            <person name="Noel B."/>
            <person name="Anthouard V."/>
            <person name="Porcel B.M."/>
            <person name="Kachouri-Lafond R."/>
            <person name="Nishino A."/>
            <person name="Ugolini M."/>
            <person name="Chourrout P."/>
            <person name="Nishida H."/>
            <person name="Aasland R."/>
            <person name="Huzurbazar S."/>
            <person name="Westhof E."/>
            <person name="Delsuc F."/>
            <person name="Lehrach H."/>
            <person name="Reinhardt R."/>
            <person name="Weissenbach J."/>
            <person name="Roy S.W."/>
            <person name="Artiguenave F."/>
            <person name="Postlethwait J.H."/>
            <person name="Manak J.R."/>
            <person name="Thompson E.M."/>
            <person name="Jaillon O."/>
            <person name="Du Pasquier L."/>
            <person name="Boudinot P."/>
            <person name="Liberles D.A."/>
            <person name="Volff J.N."/>
            <person name="Philippe H."/>
            <person name="Lenhard B."/>
            <person name="Roest Crollius H."/>
            <person name="Wincker P."/>
            <person name="Chourrout D."/>
        </authorList>
    </citation>
    <scope>NUCLEOTIDE SEQUENCE [LARGE SCALE GENOMIC DNA]</scope>
</reference>
<protein>
    <recommendedName>
        <fullName evidence="1">Protein kinase domain-containing protein</fullName>
    </recommendedName>
</protein>
<accession>E4Y232</accession>
<evidence type="ECO:0000313" key="3">
    <source>
        <dbReference type="Proteomes" id="UP000001307"/>
    </source>
</evidence>
<dbReference type="OrthoDB" id="1405469at2759"/>
<evidence type="ECO:0000313" key="2">
    <source>
        <dbReference type="EMBL" id="CBY15926.1"/>
    </source>
</evidence>
<evidence type="ECO:0000259" key="1">
    <source>
        <dbReference type="PROSITE" id="PS50011"/>
    </source>
</evidence>
<dbReference type="SUPFAM" id="SSF56112">
    <property type="entry name" value="Protein kinase-like (PK-like)"/>
    <property type="match status" value="1"/>
</dbReference>
<keyword evidence="3" id="KW-1185">Reference proteome</keyword>
<dbReference type="Pfam" id="PF00069">
    <property type="entry name" value="Pkinase"/>
    <property type="match status" value="1"/>
</dbReference>
<dbReference type="Gene3D" id="1.10.510.10">
    <property type="entry name" value="Transferase(Phosphotransferase) domain 1"/>
    <property type="match status" value="1"/>
</dbReference>
<dbReference type="PROSITE" id="PS50011">
    <property type="entry name" value="PROTEIN_KINASE_DOM"/>
    <property type="match status" value="1"/>
</dbReference>
<feature type="non-terminal residue" evidence="2">
    <location>
        <position position="1"/>
    </location>
</feature>
<dbReference type="InterPro" id="IPR000719">
    <property type="entry name" value="Prot_kinase_dom"/>
</dbReference>
<dbReference type="AlphaFoldDB" id="E4Y232"/>
<dbReference type="GO" id="GO:0004672">
    <property type="term" value="F:protein kinase activity"/>
    <property type="evidence" value="ECO:0007669"/>
    <property type="project" value="InterPro"/>
</dbReference>